<comment type="caution">
    <text evidence="1">The sequence shown here is derived from an EMBL/GenBank/DDBJ whole genome shotgun (WGS) entry which is preliminary data.</text>
</comment>
<dbReference type="InterPro" id="IPR036565">
    <property type="entry name" value="Mur-like_cat_sf"/>
</dbReference>
<organism evidence="1 2">
    <name type="scientific">Geomonas propionica</name>
    <dbReference type="NCBI Taxonomy" id="2798582"/>
    <lineage>
        <taxon>Bacteria</taxon>
        <taxon>Pseudomonadati</taxon>
        <taxon>Thermodesulfobacteriota</taxon>
        <taxon>Desulfuromonadia</taxon>
        <taxon>Geobacterales</taxon>
        <taxon>Geobacteraceae</taxon>
        <taxon>Geomonas</taxon>
    </lineage>
</organism>
<dbReference type="SUPFAM" id="SSF53623">
    <property type="entry name" value="MurD-like peptide ligases, catalytic domain"/>
    <property type="match status" value="1"/>
</dbReference>
<dbReference type="Gene3D" id="3.40.1190.10">
    <property type="entry name" value="Mur-like, catalytic domain"/>
    <property type="match status" value="1"/>
</dbReference>
<accession>A0ABS0YWK3</accession>
<evidence type="ECO:0000313" key="1">
    <source>
        <dbReference type="EMBL" id="MBJ6802238.1"/>
    </source>
</evidence>
<gene>
    <name evidence="1" type="primary">yqeC</name>
    <name evidence="1" type="ORF">JFN90_19095</name>
</gene>
<reference evidence="1 2" key="1">
    <citation type="submission" date="2020-12" db="EMBL/GenBank/DDBJ databases">
        <title>Geomonas sp. Red259, isolated from paddy soil.</title>
        <authorList>
            <person name="Xu Z."/>
            <person name="Zhang Z."/>
            <person name="Masuda Y."/>
            <person name="Itoh H."/>
            <person name="Senoo K."/>
        </authorList>
    </citation>
    <scope>NUCLEOTIDE SEQUENCE [LARGE SCALE GENOMIC DNA]</scope>
    <source>
        <strain evidence="1 2">Red259</strain>
    </source>
</reference>
<dbReference type="RefSeq" id="WP_199396714.1">
    <property type="nucleotide sequence ID" value="NZ_JAEMHK010000017.1"/>
</dbReference>
<protein>
    <submittedName>
        <fullName evidence="1">Selenium-dependent hydroxylase accessory protein YqeC</fullName>
    </submittedName>
</protein>
<sequence length="260" mass="27591">MQPIEDVLCPAPRGVVSITGAGGKTSLMFYLARVLSQSGKRVLVTTTTKIYPPTARQCCRVLVDTDLEAIGRWAAGHSAHEPVTAAARHDTESGKLLGFAPEDIDSLHRSGRFDWIIVEADGSARRPLKAHASHEPVIPSCSTVLVAVAGLDVLGQPLNEEWVFRPELAAPLMGLAIGDTIGAADLIRIILHPEGLFTGAPKDARRFLFLNKADTPQRKALAAEIAAAVQEEAPPVAEALLVGTALEGVTLHALYPLVAP</sequence>
<dbReference type="Proteomes" id="UP000641025">
    <property type="component" value="Unassembled WGS sequence"/>
</dbReference>
<dbReference type="EMBL" id="JAEMHK010000017">
    <property type="protein sequence ID" value="MBJ6802238.1"/>
    <property type="molecule type" value="Genomic_DNA"/>
</dbReference>
<dbReference type="Pfam" id="PF19842">
    <property type="entry name" value="YqeC"/>
    <property type="match status" value="1"/>
</dbReference>
<dbReference type="InterPro" id="IPR017587">
    <property type="entry name" value="YqeC"/>
</dbReference>
<proteinExistence type="predicted"/>
<evidence type="ECO:0000313" key="2">
    <source>
        <dbReference type="Proteomes" id="UP000641025"/>
    </source>
</evidence>
<dbReference type="NCBIfam" id="TIGR03172">
    <property type="entry name" value="selenium cofactor biosynthesis protein YqeC"/>
    <property type="match status" value="1"/>
</dbReference>
<name>A0ABS0YWK3_9BACT</name>
<keyword evidence="2" id="KW-1185">Reference proteome</keyword>